<keyword evidence="9" id="KW-1185">Reference proteome</keyword>
<feature type="region of interest" description="Disordered" evidence="7">
    <location>
        <begin position="276"/>
        <end position="308"/>
    </location>
</feature>
<dbReference type="Gene3D" id="1.10.10.970">
    <property type="entry name" value="RNA 2'-phosphotransferase, Tpt1/KptA family, N-terminal domain"/>
    <property type="match status" value="1"/>
</dbReference>
<dbReference type="InterPro" id="IPR042081">
    <property type="entry name" value="RNA_2'-PTrans_C"/>
</dbReference>
<keyword evidence="5" id="KW-0520">NAD</keyword>
<dbReference type="EC" id="2.7.1.160" evidence="3"/>
<comment type="similarity">
    <text evidence="2">Belongs to the KptA/TPT1 family.</text>
</comment>
<dbReference type="Gene3D" id="3.20.170.30">
    <property type="match status" value="1"/>
</dbReference>
<dbReference type="GO" id="GO:0006388">
    <property type="term" value="P:tRNA splicing, via endonucleolytic cleavage and ligation"/>
    <property type="evidence" value="ECO:0007669"/>
    <property type="project" value="TreeGrafter"/>
</dbReference>
<name>A0A9P4YYX1_9HYPO</name>
<reference evidence="8" key="1">
    <citation type="submission" date="2020-03" db="EMBL/GenBank/DDBJ databases">
        <title>Site-based positive gene gene selection in Geosmithia morbida across the United States reveals a broad range of putative effectors and factors for local host and environmental adapation.</title>
        <authorList>
            <person name="Onufrak A."/>
            <person name="Murdoch R.W."/>
            <person name="Gazis R."/>
            <person name="Huff M."/>
            <person name="Staton M."/>
            <person name="Klingeman W."/>
            <person name="Hadziabdic D."/>
        </authorList>
    </citation>
    <scope>NUCLEOTIDE SEQUENCE</scope>
    <source>
        <strain evidence="8">1262</strain>
    </source>
</reference>
<protein>
    <recommendedName>
        <fullName evidence="3">2'-phosphotransferase</fullName>
        <ecNumber evidence="3">2.7.1.160</ecNumber>
    </recommendedName>
</protein>
<dbReference type="AlphaFoldDB" id="A0A9P4YYX1"/>
<dbReference type="Proteomes" id="UP000749293">
    <property type="component" value="Unassembled WGS sequence"/>
</dbReference>
<dbReference type="InterPro" id="IPR002745">
    <property type="entry name" value="Ptrans_KptA/Tpt1"/>
</dbReference>
<evidence type="ECO:0000256" key="1">
    <source>
        <dbReference type="ARBA" id="ARBA00003343"/>
    </source>
</evidence>
<evidence type="ECO:0000256" key="4">
    <source>
        <dbReference type="ARBA" id="ARBA00022679"/>
    </source>
</evidence>
<dbReference type="PANTHER" id="PTHR12684">
    <property type="entry name" value="PUTATIVE PHOSPHOTRANSFERASE"/>
    <property type="match status" value="1"/>
</dbReference>
<feature type="compositionally biased region" description="Basic residues" evidence="7">
    <location>
        <begin position="25"/>
        <end position="38"/>
    </location>
</feature>
<sequence>MDYDSNEAVLSIQDAIQDSIPTKGPKSRNGRGGKRHGGGRGQPREVQVSKALSKLLRHQADSAGIQLDGEGFARLDAVLRWGPIKSLGVTVQEVRDVVGSNDKQRFLLKGTATTASAPPSESDDASRYLIRANQGHSIKVESSSLLRPIAVPEDVPPLVVHGTYYAFWPAIVEAGGLKAMGRTHVHCSTGTPEDGKGGVISGMRRDAELLVEIDVARSMEEGGLKWWRSDNGVILSEGDDEAGLVSSKFFRSVRGRGGDVGVLWENGQWVADLPEGLKIRAPHGKGSGRGGGRQGQRRKEKSNDGQPS</sequence>
<evidence type="ECO:0000256" key="3">
    <source>
        <dbReference type="ARBA" id="ARBA00012007"/>
    </source>
</evidence>
<organism evidence="8 9">
    <name type="scientific">Geosmithia morbida</name>
    <dbReference type="NCBI Taxonomy" id="1094350"/>
    <lineage>
        <taxon>Eukaryota</taxon>
        <taxon>Fungi</taxon>
        <taxon>Dikarya</taxon>
        <taxon>Ascomycota</taxon>
        <taxon>Pezizomycotina</taxon>
        <taxon>Sordariomycetes</taxon>
        <taxon>Hypocreomycetidae</taxon>
        <taxon>Hypocreales</taxon>
        <taxon>Bionectriaceae</taxon>
        <taxon>Geosmithia</taxon>
    </lineage>
</organism>
<dbReference type="SUPFAM" id="SSF56399">
    <property type="entry name" value="ADP-ribosylation"/>
    <property type="match status" value="1"/>
</dbReference>
<evidence type="ECO:0000313" key="8">
    <source>
        <dbReference type="EMBL" id="KAF4124213.1"/>
    </source>
</evidence>
<comment type="caution">
    <text evidence="8">The sequence shown here is derived from an EMBL/GenBank/DDBJ whole genome shotgun (WGS) entry which is preliminary data.</text>
</comment>
<dbReference type="EMBL" id="JAANYQ010000005">
    <property type="protein sequence ID" value="KAF4124213.1"/>
    <property type="molecule type" value="Genomic_DNA"/>
</dbReference>
<accession>A0A9P4YYX1</accession>
<feature type="region of interest" description="Disordered" evidence="7">
    <location>
        <begin position="14"/>
        <end position="46"/>
    </location>
</feature>
<dbReference type="OrthoDB" id="419694at2759"/>
<dbReference type="GO" id="GO:0000215">
    <property type="term" value="F:tRNA 2'-phosphotransferase activity"/>
    <property type="evidence" value="ECO:0007669"/>
    <property type="project" value="UniProtKB-EC"/>
</dbReference>
<comment type="catalytic activity">
    <reaction evidence="6">
        <text>2'-phospho-[ligated tRNA] + NAD(+) = mature tRNA + ADP-alpha-D-ribose 1'',2''-cyclic phosphate + nicotinamide</text>
        <dbReference type="Rhea" id="RHEA:23324"/>
        <dbReference type="Rhea" id="RHEA-COMP:11106"/>
        <dbReference type="Rhea" id="RHEA-COMP:11107"/>
        <dbReference type="ChEBI" id="CHEBI:17154"/>
        <dbReference type="ChEBI" id="CHEBI:57540"/>
        <dbReference type="ChEBI" id="CHEBI:76596"/>
        <dbReference type="ChEBI" id="CHEBI:82883"/>
        <dbReference type="ChEBI" id="CHEBI:85027"/>
        <dbReference type="EC" id="2.7.1.160"/>
    </reaction>
</comment>
<proteinExistence type="inferred from homology"/>
<evidence type="ECO:0000256" key="5">
    <source>
        <dbReference type="ARBA" id="ARBA00023027"/>
    </source>
</evidence>
<dbReference type="InterPro" id="IPR042080">
    <property type="entry name" value="RNA_2'-PTrans_N"/>
</dbReference>
<gene>
    <name evidence="8" type="ORF">GMORB2_5929</name>
</gene>
<dbReference type="Pfam" id="PF01885">
    <property type="entry name" value="PTS_2-RNA"/>
    <property type="match status" value="1"/>
</dbReference>
<evidence type="ECO:0000256" key="2">
    <source>
        <dbReference type="ARBA" id="ARBA00009836"/>
    </source>
</evidence>
<feature type="compositionally biased region" description="Gly residues" evidence="7">
    <location>
        <begin position="285"/>
        <end position="294"/>
    </location>
</feature>
<evidence type="ECO:0000313" key="9">
    <source>
        <dbReference type="Proteomes" id="UP000749293"/>
    </source>
</evidence>
<evidence type="ECO:0000256" key="6">
    <source>
        <dbReference type="ARBA" id="ARBA00047949"/>
    </source>
</evidence>
<comment type="function">
    <text evidence="1">Catalyzes the last step of tRNA splicing, the transfer of the splice junction 2'-phosphate from ligated tRNA to NAD to produce ADP-ribose 1''-2'' cyclic phosphate.</text>
</comment>
<evidence type="ECO:0000256" key="7">
    <source>
        <dbReference type="SAM" id="MobiDB-lite"/>
    </source>
</evidence>
<dbReference type="GeneID" id="55972154"/>
<keyword evidence="4" id="KW-0808">Transferase</keyword>
<dbReference type="RefSeq" id="XP_035322865.1">
    <property type="nucleotide sequence ID" value="XM_035467899.1"/>
</dbReference>
<dbReference type="PANTHER" id="PTHR12684:SF2">
    <property type="entry name" value="TRNA 2'-PHOSPHOTRANSFERASE 1"/>
    <property type="match status" value="1"/>
</dbReference>